<sequence>MSFWLRPLVIWQQPNFCFCRLLSDHLNLILNNFTKRFLMDIEVFLHDWIALANSYNTEKYLDKYLEDAVLNDPSVGRKFVGHPGIRDYFNSYFIGYKTQTKFVSLSIQDHHAHLEVEFTGEFPEGKIGGTFDFTFKNEKIATVKADLI</sequence>
<evidence type="ECO:0000313" key="2">
    <source>
        <dbReference type="Proteomes" id="UP000199580"/>
    </source>
</evidence>
<dbReference type="Gene3D" id="3.10.450.50">
    <property type="match status" value="1"/>
</dbReference>
<dbReference type="InterPro" id="IPR032710">
    <property type="entry name" value="NTF2-like_dom_sf"/>
</dbReference>
<dbReference type="SUPFAM" id="SSF54427">
    <property type="entry name" value="NTF2-like"/>
    <property type="match status" value="1"/>
</dbReference>
<evidence type="ECO:0008006" key="3">
    <source>
        <dbReference type="Google" id="ProtNLM"/>
    </source>
</evidence>
<protein>
    <recommendedName>
        <fullName evidence="3">SnoaL-like domain-containing protein</fullName>
    </recommendedName>
</protein>
<name>A0A1G8TC52_9FLAO</name>
<reference evidence="1 2" key="1">
    <citation type="submission" date="2016-10" db="EMBL/GenBank/DDBJ databases">
        <authorList>
            <person name="de Groot N.N."/>
        </authorList>
    </citation>
    <scope>NUCLEOTIDE SEQUENCE [LARGE SCALE GENOMIC DNA]</scope>
    <source>
        <strain evidence="1 2">CGMCC 1.10076</strain>
    </source>
</reference>
<organism evidence="1 2">
    <name type="scientific">Flavobacterium noncentrifugens</name>
    <dbReference type="NCBI Taxonomy" id="1128970"/>
    <lineage>
        <taxon>Bacteria</taxon>
        <taxon>Pseudomonadati</taxon>
        <taxon>Bacteroidota</taxon>
        <taxon>Flavobacteriia</taxon>
        <taxon>Flavobacteriales</taxon>
        <taxon>Flavobacteriaceae</taxon>
        <taxon>Flavobacterium</taxon>
    </lineage>
</organism>
<evidence type="ECO:0000313" key="1">
    <source>
        <dbReference type="EMBL" id="SDJ39159.1"/>
    </source>
</evidence>
<dbReference type="AlphaFoldDB" id="A0A1G8TC52"/>
<proteinExistence type="predicted"/>
<dbReference type="EMBL" id="FNEZ01000001">
    <property type="protein sequence ID" value="SDJ39159.1"/>
    <property type="molecule type" value="Genomic_DNA"/>
</dbReference>
<keyword evidence="2" id="KW-1185">Reference proteome</keyword>
<accession>A0A1G8TC52</accession>
<dbReference type="Proteomes" id="UP000199580">
    <property type="component" value="Unassembled WGS sequence"/>
</dbReference>
<dbReference type="STRING" id="1128970.SAMN04487935_0918"/>
<gene>
    <name evidence="1" type="ORF">SAMN04487935_0918</name>
</gene>